<evidence type="ECO:0000256" key="1">
    <source>
        <dbReference type="SAM" id="MobiDB-lite"/>
    </source>
</evidence>
<evidence type="ECO:0000313" key="2">
    <source>
        <dbReference type="EMBL" id="TFV49155.1"/>
    </source>
</evidence>
<name>A0A4Y9M206_9BRAD</name>
<organism evidence="2 3">
    <name type="scientific">Bradyrhizobium niftali</name>
    <dbReference type="NCBI Taxonomy" id="2560055"/>
    <lineage>
        <taxon>Bacteria</taxon>
        <taxon>Pseudomonadati</taxon>
        <taxon>Pseudomonadota</taxon>
        <taxon>Alphaproteobacteria</taxon>
        <taxon>Hyphomicrobiales</taxon>
        <taxon>Nitrobacteraceae</taxon>
        <taxon>Bradyrhizobium</taxon>
    </lineage>
</organism>
<evidence type="ECO:0000313" key="3">
    <source>
        <dbReference type="Proteomes" id="UP000297966"/>
    </source>
</evidence>
<proteinExistence type="predicted"/>
<keyword evidence="3" id="KW-1185">Reference proteome</keyword>
<protein>
    <recommendedName>
        <fullName evidence="4">Transposase</fullName>
    </recommendedName>
</protein>
<dbReference type="EMBL" id="SPQT01000003">
    <property type="protein sequence ID" value="TFV49155.1"/>
    <property type="molecule type" value="Genomic_DNA"/>
</dbReference>
<sequence length="81" mass="9109">MAQVKAKSQRLEARLSGCLKLLLRIRPRARCHSPRKRGIQYAAAYRFNHNCLGILDRPVKPGDDSGGARSSPAFRPRPRGR</sequence>
<evidence type="ECO:0008006" key="4">
    <source>
        <dbReference type="Google" id="ProtNLM"/>
    </source>
</evidence>
<accession>A0A4Y9M206</accession>
<reference evidence="2 3" key="1">
    <citation type="submission" date="2019-03" db="EMBL/GenBank/DDBJ databases">
        <title>Bradyrhizobium diversity isolated from nodules of Chamaecrista fasciculata.</title>
        <authorList>
            <person name="Klepa M.S."/>
            <person name="Urquiaga M.O."/>
            <person name="Hungria M."/>
            <person name="Delamuta J.R."/>
        </authorList>
    </citation>
    <scope>NUCLEOTIDE SEQUENCE [LARGE SCALE GENOMIC DNA]</scope>
    <source>
        <strain evidence="2 3">CNPSo 3448</strain>
    </source>
</reference>
<comment type="caution">
    <text evidence="2">The sequence shown here is derived from an EMBL/GenBank/DDBJ whole genome shotgun (WGS) entry which is preliminary data.</text>
</comment>
<dbReference type="Proteomes" id="UP000297966">
    <property type="component" value="Unassembled WGS sequence"/>
</dbReference>
<gene>
    <name evidence="2" type="ORF">E4K65_09565</name>
</gene>
<dbReference type="AlphaFoldDB" id="A0A4Y9M206"/>
<dbReference type="OrthoDB" id="8256218at2"/>
<feature type="region of interest" description="Disordered" evidence="1">
    <location>
        <begin position="58"/>
        <end position="81"/>
    </location>
</feature>